<sequence length="160" mass="18319">MKKISLTLILISFFSMLAAAQTEKEDMAIATSIFGKTKKAIITQYMQIADKDSKAFWDMYDQYEYKDNAINQEGLALIKQYTDNYNTLNDSLATKIAGEYLNNTTKYNALYKVYFKRFKKLVGGVKAATLFQIEIYIQTAIQANLQSQIPVIGELQRLQH</sequence>
<accession>A0ABR7WSY0</accession>
<organism evidence="2 3">
    <name type="scientific">Mucilaginibacter pankratovii</name>
    <dbReference type="NCBI Taxonomy" id="2772110"/>
    <lineage>
        <taxon>Bacteria</taxon>
        <taxon>Pseudomonadati</taxon>
        <taxon>Bacteroidota</taxon>
        <taxon>Sphingobacteriia</taxon>
        <taxon>Sphingobacteriales</taxon>
        <taxon>Sphingobacteriaceae</taxon>
        <taxon>Mucilaginibacter</taxon>
    </lineage>
</organism>
<feature type="chain" id="PRO_5046736303" evidence="1">
    <location>
        <begin position="21"/>
        <end position="160"/>
    </location>
</feature>
<dbReference type="RefSeq" id="WP_191190059.1">
    <property type="nucleotide sequence ID" value="NZ_JACWMY010000008.1"/>
</dbReference>
<evidence type="ECO:0000256" key="1">
    <source>
        <dbReference type="SAM" id="SignalP"/>
    </source>
</evidence>
<dbReference type="EMBL" id="JACWMY010000008">
    <property type="protein sequence ID" value="MBD1365400.1"/>
    <property type="molecule type" value="Genomic_DNA"/>
</dbReference>
<comment type="caution">
    <text evidence="2">The sequence shown here is derived from an EMBL/GenBank/DDBJ whole genome shotgun (WGS) entry which is preliminary data.</text>
</comment>
<feature type="signal peptide" evidence="1">
    <location>
        <begin position="1"/>
        <end position="20"/>
    </location>
</feature>
<dbReference type="Proteomes" id="UP000606600">
    <property type="component" value="Unassembled WGS sequence"/>
</dbReference>
<keyword evidence="3" id="KW-1185">Reference proteome</keyword>
<proteinExistence type="predicted"/>
<name>A0ABR7WSY0_9SPHI</name>
<evidence type="ECO:0000313" key="2">
    <source>
        <dbReference type="EMBL" id="MBD1365400.1"/>
    </source>
</evidence>
<gene>
    <name evidence="2" type="ORF">IDJ77_16420</name>
</gene>
<protein>
    <submittedName>
        <fullName evidence="2">Uncharacterized protein</fullName>
    </submittedName>
</protein>
<reference evidence="2 3" key="1">
    <citation type="submission" date="2020-09" db="EMBL/GenBank/DDBJ databases">
        <title>Novel species of Mucilaginibacter isolated from a glacier on the Tibetan Plateau.</title>
        <authorList>
            <person name="Liu Q."/>
            <person name="Xin Y.-H."/>
        </authorList>
    </citation>
    <scope>NUCLEOTIDE SEQUENCE [LARGE SCALE GENOMIC DNA]</scope>
    <source>
        <strain evidence="2 3">ZT4R22</strain>
    </source>
</reference>
<evidence type="ECO:0000313" key="3">
    <source>
        <dbReference type="Proteomes" id="UP000606600"/>
    </source>
</evidence>
<keyword evidence="1" id="KW-0732">Signal</keyword>